<dbReference type="RefSeq" id="WP_188785323.1">
    <property type="nucleotide sequence ID" value="NZ_BMNI01000016.1"/>
</dbReference>
<proteinExistence type="predicted"/>
<reference evidence="3" key="1">
    <citation type="journal article" date="2019" name="Int. J. Syst. Evol. Microbiol.">
        <title>The Global Catalogue of Microorganisms (GCM) 10K type strain sequencing project: providing services to taxonomists for standard genome sequencing and annotation.</title>
        <authorList>
            <consortium name="The Broad Institute Genomics Platform"/>
            <consortium name="The Broad Institute Genome Sequencing Center for Infectious Disease"/>
            <person name="Wu L."/>
            <person name="Ma J."/>
        </authorList>
    </citation>
    <scope>NUCLEOTIDE SEQUENCE [LARGE SCALE GENOMIC DNA]</scope>
    <source>
        <strain evidence="3">CGMCC 4.7371</strain>
    </source>
</reference>
<evidence type="ECO:0000313" key="2">
    <source>
        <dbReference type="EMBL" id="GGO94070.1"/>
    </source>
</evidence>
<accession>A0ABQ2NDS0</accession>
<feature type="compositionally biased region" description="Basic residues" evidence="1">
    <location>
        <begin position="248"/>
        <end position="258"/>
    </location>
</feature>
<gene>
    <name evidence="2" type="ORF">GCM10011584_34260</name>
</gene>
<feature type="compositionally biased region" description="Basic and acidic residues" evidence="1">
    <location>
        <begin position="161"/>
        <end position="174"/>
    </location>
</feature>
<feature type="compositionally biased region" description="Low complexity" evidence="1">
    <location>
        <begin position="259"/>
        <end position="272"/>
    </location>
</feature>
<feature type="compositionally biased region" description="Basic and acidic residues" evidence="1">
    <location>
        <begin position="181"/>
        <end position="218"/>
    </location>
</feature>
<sequence>MTENDGIEDALHQQLQVAMTAAGRVAEAMARVREQQQKRAASESEARGRDLHARFDGQRDAARVHYPLVDNPQWWEHGSRTEISQVYGMAAAWKDYDPEAARAEQRIVEEVQSRYGIDVRASAPAELGERLSTAADELARQADVDLVEGAALLAAADRADQLAAEAHDDERDASTPEEEHEAAKEVEQHEHEAADLERRGEIAYDTAERRAATAEELSRTVGSSEGVEAKMLADVSQGAPARQATHGKQGRAKARPSRGKGQSKQQQRGLSR</sequence>
<keyword evidence="3" id="KW-1185">Reference proteome</keyword>
<evidence type="ECO:0000313" key="3">
    <source>
        <dbReference type="Proteomes" id="UP000655410"/>
    </source>
</evidence>
<feature type="region of interest" description="Disordered" evidence="1">
    <location>
        <begin position="161"/>
        <end position="272"/>
    </location>
</feature>
<organism evidence="2 3">
    <name type="scientific">Nocardioides phosphati</name>
    <dbReference type="NCBI Taxonomy" id="1867775"/>
    <lineage>
        <taxon>Bacteria</taxon>
        <taxon>Bacillati</taxon>
        <taxon>Actinomycetota</taxon>
        <taxon>Actinomycetes</taxon>
        <taxon>Propionibacteriales</taxon>
        <taxon>Nocardioidaceae</taxon>
        <taxon>Nocardioides</taxon>
    </lineage>
</organism>
<protein>
    <recommendedName>
        <fullName evidence="4">Colicin import membrane protein</fullName>
    </recommendedName>
</protein>
<dbReference type="EMBL" id="BMNI01000016">
    <property type="protein sequence ID" value="GGO94070.1"/>
    <property type="molecule type" value="Genomic_DNA"/>
</dbReference>
<comment type="caution">
    <text evidence="2">The sequence shown here is derived from an EMBL/GenBank/DDBJ whole genome shotgun (WGS) entry which is preliminary data.</text>
</comment>
<evidence type="ECO:0008006" key="4">
    <source>
        <dbReference type="Google" id="ProtNLM"/>
    </source>
</evidence>
<dbReference type="Proteomes" id="UP000655410">
    <property type="component" value="Unassembled WGS sequence"/>
</dbReference>
<name>A0ABQ2NDS0_9ACTN</name>
<evidence type="ECO:0000256" key="1">
    <source>
        <dbReference type="SAM" id="MobiDB-lite"/>
    </source>
</evidence>